<dbReference type="InterPro" id="IPR016166">
    <property type="entry name" value="FAD-bd_PCMH"/>
</dbReference>
<keyword evidence="3" id="KW-0285">Flavoprotein</keyword>
<comment type="cofactor">
    <cofactor evidence="1">
        <name>FAD</name>
        <dbReference type="ChEBI" id="CHEBI:57692"/>
    </cofactor>
</comment>
<gene>
    <name evidence="8" type="ORF">LshimejAT787_1900300</name>
</gene>
<evidence type="ECO:0000259" key="7">
    <source>
        <dbReference type="PROSITE" id="PS51387"/>
    </source>
</evidence>
<keyword evidence="4" id="KW-0274">FAD</keyword>
<evidence type="ECO:0000256" key="2">
    <source>
        <dbReference type="ARBA" id="ARBA00005466"/>
    </source>
</evidence>
<evidence type="ECO:0000313" key="9">
    <source>
        <dbReference type="Proteomes" id="UP001063166"/>
    </source>
</evidence>
<evidence type="ECO:0000313" key="8">
    <source>
        <dbReference type="EMBL" id="GLB44952.1"/>
    </source>
</evidence>
<comment type="caution">
    <text evidence="8">The sequence shown here is derived from an EMBL/GenBank/DDBJ whole genome shotgun (WGS) entry which is preliminary data.</text>
</comment>
<keyword evidence="6" id="KW-0732">Signal</keyword>
<accession>A0A9P3UU99</accession>
<evidence type="ECO:0000256" key="5">
    <source>
        <dbReference type="ARBA" id="ARBA00023002"/>
    </source>
</evidence>
<sequence>MLFAKLLVVLASALPTIASTFKDKIKRTGIDATFPGDPSYLSASSPFNLRFTWKPAVVTYPENPEEVSQLVQIAVQYNVQVVALSGGHSYIANGLGGQSGVLVVDLRNLGKVTVDSSEGTAVIETGNRLGDVATALANAGRALPHGTCAYVGIGGHAAYGGFGFTSRQWGLTLDTIIAINVVLANGTISRVTNETDPDLFWAFRGAGGSFGLVTSYEVKTFPAPPSATVFEYQWFLDIATAAKGISAFQSFVQTDIPLQFGAEVNFEKGQTSGTLSFTLVGGWYAPVQGLQAVLAPFLRQMPANPEVTLNTGTYLNSVRVLAGGSLDTKPPESHDTFYVKSLMTPTNSPMSDAAVLALSRYLSVEGFASQTEWFVQLELYGGRNSAINNVPRDATSFVNRDSLFTFQFYASSPGKVPPYPQYGFTFLDGAVKSVVSNSPANWEYGAYPNYVDDMLLDWRLRYYGSHYTRLQALKKKYDPRNLFRFPTGIDP</sequence>
<dbReference type="PANTHER" id="PTHR42973">
    <property type="entry name" value="BINDING OXIDOREDUCTASE, PUTATIVE (AFU_ORTHOLOGUE AFUA_1G17690)-RELATED"/>
    <property type="match status" value="1"/>
</dbReference>
<dbReference type="GO" id="GO:0071949">
    <property type="term" value="F:FAD binding"/>
    <property type="evidence" value="ECO:0007669"/>
    <property type="project" value="InterPro"/>
</dbReference>
<feature type="domain" description="FAD-binding PCMH-type" evidence="7">
    <location>
        <begin position="51"/>
        <end position="223"/>
    </location>
</feature>
<name>A0A9P3UU99_LYOSH</name>
<feature type="chain" id="PRO_5040485049" evidence="6">
    <location>
        <begin position="19"/>
        <end position="491"/>
    </location>
</feature>
<dbReference type="Pfam" id="PF01565">
    <property type="entry name" value="FAD_binding_4"/>
    <property type="match status" value="1"/>
</dbReference>
<dbReference type="Gene3D" id="3.30.465.10">
    <property type="match status" value="1"/>
</dbReference>
<dbReference type="InterPro" id="IPR050416">
    <property type="entry name" value="FAD-linked_Oxidoreductase"/>
</dbReference>
<evidence type="ECO:0000256" key="6">
    <source>
        <dbReference type="SAM" id="SignalP"/>
    </source>
</evidence>
<evidence type="ECO:0000256" key="3">
    <source>
        <dbReference type="ARBA" id="ARBA00022630"/>
    </source>
</evidence>
<evidence type="ECO:0000256" key="4">
    <source>
        <dbReference type="ARBA" id="ARBA00022827"/>
    </source>
</evidence>
<dbReference type="Proteomes" id="UP001063166">
    <property type="component" value="Unassembled WGS sequence"/>
</dbReference>
<dbReference type="PROSITE" id="PS00862">
    <property type="entry name" value="OX2_COVAL_FAD"/>
    <property type="match status" value="1"/>
</dbReference>
<dbReference type="PROSITE" id="PS51387">
    <property type="entry name" value="FAD_PCMH"/>
    <property type="match status" value="1"/>
</dbReference>
<dbReference type="EMBL" id="BRPK01000019">
    <property type="protein sequence ID" value="GLB44952.1"/>
    <property type="molecule type" value="Genomic_DNA"/>
</dbReference>
<dbReference type="GO" id="GO:0016491">
    <property type="term" value="F:oxidoreductase activity"/>
    <property type="evidence" value="ECO:0007669"/>
    <property type="project" value="UniProtKB-KW"/>
</dbReference>
<reference evidence="8" key="1">
    <citation type="submission" date="2022-07" db="EMBL/GenBank/DDBJ databases">
        <title>The genome of Lyophyllum shimeji provides insight into the initial evolution of ectomycorrhizal fungal genome.</title>
        <authorList>
            <person name="Kobayashi Y."/>
            <person name="Shibata T."/>
            <person name="Hirakawa H."/>
            <person name="Shigenobu S."/>
            <person name="Nishiyama T."/>
            <person name="Yamada A."/>
            <person name="Hasebe M."/>
            <person name="Kawaguchi M."/>
        </authorList>
    </citation>
    <scope>NUCLEOTIDE SEQUENCE</scope>
    <source>
        <strain evidence="8">AT787</strain>
    </source>
</reference>
<keyword evidence="5" id="KW-0560">Oxidoreductase</keyword>
<dbReference type="OrthoDB" id="407275at2759"/>
<dbReference type="SUPFAM" id="SSF56176">
    <property type="entry name" value="FAD-binding/transporter-associated domain-like"/>
    <property type="match status" value="1"/>
</dbReference>
<dbReference type="Gene3D" id="3.40.462.20">
    <property type="match status" value="1"/>
</dbReference>
<dbReference type="InterPro" id="IPR012951">
    <property type="entry name" value="BBE"/>
</dbReference>
<dbReference type="Pfam" id="PF08031">
    <property type="entry name" value="BBE"/>
    <property type="match status" value="1"/>
</dbReference>
<dbReference type="InterPro" id="IPR016169">
    <property type="entry name" value="FAD-bd_PCMH_sub2"/>
</dbReference>
<dbReference type="AlphaFoldDB" id="A0A9P3UU99"/>
<dbReference type="InterPro" id="IPR006093">
    <property type="entry name" value="Oxy_OxRdtase_FAD_BS"/>
</dbReference>
<feature type="signal peptide" evidence="6">
    <location>
        <begin position="1"/>
        <end position="18"/>
    </location>
</feature>
<proteinExistence type="inferred from homology"/>
<protein>
    <submittedName>
        <fullName evidence="8">Oxygen-dependent FAD-linked oxidoreductase family protein</fullName>
    </submittedName>
</protein>
<dbReference type="InterPro" id="IPR006094">
    <property type="entry name" value="Oxid_FAD_bind_N"/>
</dbReference>
<dbReference type="InterPro" id="IPR036318">
    <property type="entry name" value="FAD-bd_PCMH-like_sf"/>
</dbReference>
<dbReference type="PANTHER" id="PTHR42973:SF39">
    <property type="entry name" value="FAD-BINDING PCMH-TYPE DOMAIN-CONTAINING PROTEIN"/>
    <property type="match status" value="1"/>
</dbReference>
<comment type="similarity">
    <text evidence="2">Belongs to the oxygen-dependent FAD-linked oxidoreductase family.</text>
</comment>
<keyword evidence="9" id="KW-1185">Reference proteome</keyword>
<evidence type="ECO:0000256" key="1">
    <source>
        <dbReference type="ARBA" id="ARBA00001974"/>
    </source>
</evidence>
<organism evidence="8 9">
    <name type="scientific">Lyophyllum shimeji</name>
    <name type="common">Hon-shimeji</name>
    <name type="synonym">Tricholoma shimeji</name>
    <dbReference type="NCBI Taxonomy" id="47721"/>
    <lineage>
        <taxon>Eukaryota</taxon>
        <taxon>Fungi</taxon>
        <taxon>Dikarya</taxon>
        <taxon>Basidiomycota</taxon>
        <taxon>Agaricomycotina</taxon>
        <taxon>Agaricomycetes</taxon>
        <taxon>Agaricomycetidae</taxon>
        <taxon>Agaricales</taxon>
        <taxon>Tricholomatineae</taxon>
        <taxon>Lyophyllaceae</taxon>
        <taxon>Lyophyllum</taxon>
    </lineage>
</organism>